<proteinExistence type="predicted"/>
<organism evidence="1 2">
    <name type="scientific">Streptomyces pacificus</name>
    <dbReference type="NCBI Taxonomy" id="2705029"/>
    <lineage>
        <taxon>Bacteria</taxon>
        <taxon>Bacillati</taxon>
        <taxon>Actinomycetota</taxon>
        <taxon>Actinomycetes</taxon>
        <taxon>Kitasatosporales</taxon>
        <taxon>Streptomycetaceae</taxon>
        <taxon>Streptomyces</taxon>
    </lineage>
</organism>
<gene>
    <name evidence="1" type="ORF">SCWH03_04810</name>
</gene>
<keyword evidence="2" id="KW-1185">Reference proteome</keyword>
<evidence type="ECO:0000313" key="1">
    <source>
        <dbReference type="EMBL" id="GFH34267.1"/>
    </source>
</evidence>
<evidence type="ECO:0000313" key="2">
    <source>
        <dbReference type="Proteomes" id="UP000484988"/>
    </source>
</evidence>
<dbReference type="EMBL" id="BLLG01000001">
    <property type="protein sequence ID" value="GFH34267.1"/>
    <property type="molecule type" value="Genomic_DNA"/>
</dbReference>
<comment type="caution">
    <text evidence="1">The sequence shown here is derived from an EMBL/GenBank/DDBJ whole genome shotgun (WGS) entry which is preliminary data.</text>
</comment>
<sequence>MTDTIRRTRPEATVEKTLVFDDTPETILVRPIPTACRTDMANDVIDRDGCGGTGWICPACHEGDDCPTVGSDDCEPGTEGAQACVCVDGQSGNWEPSTWA</sequence>
<dbReference type="Proteomes" id="UP000484988">
    <property type="component" value="Unassembled WGS sequence"/>
</dbReference>
<dbReference type="AlphaFoldDB" id="A0A6A0ARS2"/>
<name>A0A6A0ARS2_9ACTN</name>
<protein>
    <submittedName>
        <fullName evidence="1">Uncharacterized protein</fullName>
    </submittedName>
</protein>
<reference evidence="1 2" key="1">
    <citation type="submission" date="2020-02" db="EMBL/GenBank/DDBJ databases">
        <title>Whole Genome Shotgun Sequence of Streptomyces sp. strain CWH03.</title>
        <authorList>
            <person name="Dohra H."/>
            <person name="Kodani S."/>
            <person name="Yamamura H."/>
        </authorList>
    </citation>
    <scope>NUCLEOTIDE SEQUENCE [LARGE SCALE GENOMIC DNA]</scope>
    <source>
        <strain evidence="1 2">CWH03</strain>
    </source>
</reference>
<dbReference type="RefSeq" id="WP_173261023.1">
    <property type="nucleotide sequence ID" value="NZ_BLLG01000001.1"/>
</dbReference>
<accession>A0A6A0ARS2</accession>